<dbReference type="EC" id="2.1.1.63" evidence="8"/>
<comment type="catalytic activity">
    <reaction evidence="7 8">
        <text>a 6-O-methyl-2'-deoxyguanosine in DNA + L-cysteinyl-[protein] = S-methyl-L-cysteinyl-[protein] + a 2'-deoxyguanosine in DNA</text>
        <dbReference type="Rhea" id="RHEA:24000"/>
        <dbReference type="Rhea" id="RHEA-COMP:10131"/>
        <dbReference type="Rhea" id="RHEA-COMP:10132"/>
        <dbReference type="Rhea" id="RHEA-COMP:11367"/>
        <dbReference type="Rhea" id="RHEA-COMP:11368"/>
        <dbReference type="ChEBI" id="CHEBI:29950"/>
        <dbReference type="ChEBI" id="CHEBI:82612"/>
        <dbReference type="ChEBI" id="CHEBI:85445"/>
        <dbReference type="ChEBI" id="CHEBI:85448"/>
        <dbReference type="EC" id="2.1.1.63"/>
    </reaction>
</comment>
<evidence type="ECO:0000256" key="8">
    <source>
        <dbReference type="HAMAP-Rule" id="MF_00772"/>
    </source>
</evidence>
<dbReference type="Pfam" id="PF01035">
    <property type="entry name" value="DNA_binding_1"/>
    <property type="match status" value="1"/>
</dbReference>
<dbReference type="InterPro" id="IPR036388">
    <property type="entry name" value="WH-like_DNA-bd_sf"/>
</dbReference>
<comment type="function">
    <text evidence="8">Involved in the cellular defense against the biological effects of O6-methylguanine (O6-MeG) and O4-methylthymine (O4-MeT) in DNA. Repairs the methylated nucleobase in DNA by stoichiometrically transferring the methyl group to a cysteine residue in the enzyme. This is a suicide reaction: the enzyme is irreversibly inactivated.</text>
</comment>
<dbReference type="SUPFAM" id="SSF53155">
    <property type="entry name" value="Methylated DNA-protein cysteine methyltransferase domain"/>
    <property type="match status" value="1"/>
</dbReference>
<comment type="caution">
    <text evidence="10">The sequence shown here is derived from an EMBL/GenBank/DDBJ whole genome shotgun (WGS) entry which is preliminary data.</text>
</comment>
<keyword evidence="5 8" id="KW-0227">DNA damage</keyword>
<evidence type="ECO:0000313" key="10">
    <source>
        <dbReference type="EMBL" id="GLH72615.1"/>
    </source>
</evidence>
<feature type="domain" description="Methylated-DNA-[protein]-cysteine S-methyltransferase DNA binding" evidence="9">
    <location>
        <begin position="79"/>
        <end position="159"/>
    </location>
</feature>
<dbReference type="InterPro" id="IPR023546">
    <property type="entry name" value="MGMT"/>
</dbReference>
<keyword evidence="11" id="KW-1185">Reference proteome</keyword>
<organism evidence="10 11">
    <name type="scientific">Geothrix limicola</name>
    <dbReference type="NCBI Taxonomy" id="2927978"/>
    <lineage>
        <taxon>Bacteria</taxon>
        <taxon>Pseudomonadati</taxon>
        <taxon>Acidobacteriota</taxon>
        <taxon>Holophagae</taxon>
        <taxon>Holophagales</taxon>
        <taxon>Holophagaceae</taxon>
        <taxon>Geothrix</taxon>
    </lineage>
</organism>
<dbReference type="PANTHER" id="PTHR10815">
    <property type="entry name" value="METHYLATED-DNA--PROTEIN-CYSTEINE METHYLTRANSFERASE"/>
    <property type="match status" value="1"/>
</dbReference>
<dbReference type="InterPro" id="IPR036631">
    <property type="entry name" value="MGMT_N_sf"/>
</dbReference>
<dbReference type="InterPro" id="IPR014048">
    <property type="entry name" value="MethylDNA_cys_MeTrfase_DNA-bd"/>
</dbReference>
<comment type="similarity">
    <text evidence="8">Belongs to the MGMT family.</text>
</comment>
<dbReference type="PANTHER" id="PTHR10815:SF13">
    <property type="entry name" value="METHYLATED-DNA--PROTEIN-CYSTEINE METHYLTRANSFERASE"/>
    <property type="match status" value="1"/>
</dbReference>
<dbReference type="Proteomes" id="UP001165069">
    <property type="component" value="Unassembled WGS sequence"/>
</dbReference>
<dbReference type="EMBL" id="BSDE01000001">
    <property type="protein sequence ID" value="GLH72615.1"/>
    <property type="molecule type" value="Genomic_DNA"/>
</dbReference>
<evidence type="ECO:0000256" key="7">
    <source>
        <dbReference type="ARBA" id="ARBA00049348"/>
    </source>
</evidence>
<sequence length="174" mass="18900">MLGGMPGAFHLIVTPPGDLGAAFNDEGKLVQLVRFHGAPGPLASGPEPKSLPYLKRQLEAYFSGNLRDFNIPMQADGTDFQKRVWKELLKIPYGQAISYLELARRLGDEKCIRAAARASGANPIGILIPCHRVIGSDGSLVGYAGGLDMKEYLLRLEGVLPKAPPQPRLPLVWE</sequence>
<name>A0ABQ5QDU7_9BACT</name>
<dbReference type="CDD" id="cd06445">
    <property type="entry name" value="ATase"/>
    <property type="match status" value="1"/>
</dbReference>
<dbReference type="SUPFAM" id="SSF46767">
    <property type="entry name" value="Methylated DNA-protein cysteine methyltransferase, C-terminal domain"/>
    <property type="match status" value="1"/>
</dbReference>
<evidence type="ECO:0000256" key="3">
    <source>
        <dbReference type="ARBA" id="ARBA00022603"/>
    </source>
</evidence>
<evidence type="ECO:0000256" key="2">
    <source>
        <dbReference type="ARBA" id="ARBA00022490"/>
    </source>
</evidence>
<feature type="active site" description="Nucleophile; methyl group acceptor" evidence="8">
    <location>
        <position position="130"/>
    </location>
</feature>
<evidence type="ECO:0000259" key="9">
    <source>
        <dbReference type="Pfam" id="PF01035"/>
    </source>
</evidence>
<evidence type="ECO:0000313" key="11">
    <source>
        <dbReference type="Proteomes" id="UP001165069"/>
    </source>
</evidence>
<comment type="catalytic activity">
    <reaction evidence="1 8">
        <text>a 4-O-methyl-thymidine in DNA + L-cysteinyl-[protein] = a thymidine in DNA + S-methyl-L-cysteinyl-[protein]</text>
        <dbReference type="Rhea" id="RHEA:53428"/>
        <dbReference type="Rhea" id="RHEA-COMP:10131"/>
        <dbReference type="Rhea" id="RHEA-COMP:10132"/>
        <dbReference type="Rhea" id="RHEA-COMP:13555"/>
        <dbReference type="Rhea" id="RHEA-COMP:13556"/>
        <dbReference type="ChEBI" id="CHEBI:29950"/>
        <dbReference type="ChEBI" id="CHEBI:82612"/>
        <dbReference type="ChEBI" id="CHEBI:137386"/>
        <dbReference type="ChEBI" id="CHEBI:137387"/>
        <dbReference type="EC" id="2.1.1.63"/>
    </reaction>
</comment>
<dbReference type="InterPro" id="IPR036217">
    <property type="entry name" value="MethylDNA_cys_MeTrfase_DNAb"/>
</dbReference>
<comment type="miscellaneous">
    <text evidence="8">This enzyme catalyzes only one turnover and therefore is not strictly catalytic. According to one definition, an enzyme is a biocatalyst that acts repeatedly and over many reaction cycles.</text>
</comment>
<keyword evidence="2 8" id="KW-0963">Cytoplasm</keyword>
<evidence type="ECO:0000256" key="1">
    <source>
        <dbReference type="ARBA" id="ARBA00001286"/>
    </source>
</evidence>
<dbReference type="InterPro" id="IPR001497">
    <property type="entry name" value="MethylDNA_cys_MeTrfase_AS"/>
</dbReference>
<keyword evidence="3 8" id="KW-0489">Methyltransferase</keyword>
<reference evidence="10 11" key="1">
    <citation type="journal article" date="2023" name="Antonie Van Leeuwenhoek">
        <title>Mesoterricola silvestris gen. nov., sp. nov., Mesoterricola sediminis sp. nov., Geothrix oryzae sp. nov., Geothrix edaphica sp. nov., Geothrix rubra sp. nov., and Geothrix limicola sp. nov., six novel members of Acidobacteriota isolated from soils.</title>
        <authorList>
            <person name="Itoh H."/>
            <person name="Sugisawa Y."/>
            <person name="Mise K."/>
            <person name="Xu Z."/>
            <person name="Kuniyasu M."/>
            <person name="Ushijima N."/>
            <person name="Kawano K."/>
            <person name="Kobayashi E."/>
            <person name="Shiratori Y."/>
            <person name="Masuda Y."/>
            <person name="Senoo K."/>
        </authorList>
    </citation>
    <scope>NUCLEOTIDE SEQUENCE [LARGE SCALE GENOMIC DNA]</scope>
    <source>
        <strain evidence="10 11">Red804</strain>
    </source>
</reference>
<dbReference type="Gene3D" id="1.10.10.10">
    <property type="entry name" value="Winged helix-like DNA-binding domain superfamily/Winged helix DNA-binding domain"/>
    <property type="match status" value="1"/>
</dbReference>
<evidence type="ECO:0000256" key="4">
    <source>
        <dbReference type="ARBA" id="ARBA00022679"/>
    </source>
</evidence>
<comment type="subcellular location">
    <subcellularLocation>
        <location evidence="8">Cytoplasm</location>
    </subcellularLocation>
</comment>
<gene>
    <name evidence="10" type="ORF">GETHLI_11170</name>
</gene>
<evidence type="ECO:0000256" key="6">
    <source>
        <dbReference type="ARBA" id="ARBA00023204"/>
    </source>
</evidence>
<protein>
    <recommendedName>
        <fullName evidence="8">Methylated-DNA--protein-cysteine methyltransferase</fullName>
        <ecNumber evidence="8">2.1.1.63</ecNumber>
    </recommendedName>
    <alternativeName>
        <fullName evidence="8">6-O-methylguanine-DNA methyltransferase</fullName>
        <shortName evidence="8">MGMT</shortName>
    </alternativeName>
    <alternativeName>
        <fullName evidence="8">O-6-methylguanine-DNA-alkyltransferase</fullName>
    </alternativeName>
</protein>
<evidence type="ECO:0000256" key="5">
    <source>
        <dbReference type="ARBA" id="ARBA00022763"/>
    </source>
</evidence>
<dbReference type="PROSITE" id="PS00374">
    <property type="entry name" value="MGMT"/>
    <property type="match status" value="1"/>
</dbReference>
<accession>A0ABQ5QDU7</accession>
<dbReference type="NCBIfam" id="TIGR00589">
    <property type="entry name" value="ogt"/>
    <property type="match status" value="1"/>
</dbReference>
<dbReference type="RefSeq" id="WP_285571485.1">
    <property type="nucleotide sequence ID" value="NZ_BSDE01000001.1"/>
</dbReference>
<dbReference type="HAMAP" id="MF_00772">
    <property type="entry name" value="OGT"/>
    <property type="match status" value="1"/>
</dbReference>
<keyword evidence="4 8" id="KW-0808">Transferase</keyword>
<keyword evidence="6 8" id="KW-0234">DNA repair</keyword>
<proteinExistence type="inferred from homology"/>